<organism evidence="7 8">
    <name type="scientific">Syphacia muris</name>
    <dbReference type="NCBI Taxonomy" id="451379"/>
    <lineage>
        <taxon>Eukaryota</taxon>
        <taxon>Metazoa</taxon>
        <taxon>Ecdysozoa</taxon>
        <taxon>Nematoda</taxon>
        <taxon>Chromadorea</taxon>
        <taxon>Rhabditida</taxon>
        <taxon>Spirurina</taxon>
        <taxon>Oxyuridomorpha</taxon>
        <taxon>Oxyuroidea</taxon>
        <taxon>Oxyuridae</taxon>
        <taxon>Syphacia</taxon>
    </lineage>
</organism>
<dbReference type="InterPro" id="IPR000387">
    <property type="entry name" value="Tyr_Pase_dom"/>
</dbReference>
<keyword evidence="7" id="KW-1185">Reference proteome</keyword>
<proteinExistence type="inferred from homology"/>
<dbReference type="STRING" id="451379.A0A0N5AYE6"/>
<evidence type="ECO:0000313" key="8">
    <source>
        <dbReference type="WBParaSite" id="SMUV_0000998501-mRNA-1"/>
    </source>
</evidence>
<dbReference type="Gene3D" id="3.90.190.10">
    <property type="entry name" value="Protein tyrosine phosphatase superfamily"/>
    <property type="match status" value="1"/>
</dbReference>
<dbReference type="PANTHER" id="PTHR45961">
    <property type="entry name" value="IP21249P"/>
    <property type="match status" value="1"/>
</dbReference>
<accession>A0A0N5AYE6</accession>
<evidence type="ECO:0000259" key="5">
    <source>
        <dbReference type="PROSITE" id="PS50054"/>
    </source>
</evidence>
<dbReference type="InterPro" id="IPR029021">
    <property type="entry name" value="Prot-tyrosine_phosphatase-like"/>
</dbReference>
<dbReference type="Pfam" id="PF00782">
    <property type="entry name" value="DSPc"/>
    <property type="match status" value="1"/>
</dbReference>
<evidence type="ECO:0000256" key="1">
    <source>
        <dbReference type="ARBA" id="ARBA00008601"/>
    </source>
</evidence>
<dbReference type="WBParaSite" id="SMUV_0000998501-mRNA-1">
    <property type="protein sequence ID" value="SMUV_0000998501-mRNA-1"/>
    <property type="gene ID" value="SMUV_0000998501"/>
</dbReference>
<dbReference type="AlphaFoldDB" id="A0A0N5AYE6"/>
<dbReference type="InterPro" id="IPR020422">
    <property type="entry name" value="TYR_PHOSPHATASE_DUAL_dom"/>
</dbReference>
<dbReference type="CDD" id="cd14514">
    <property type="entry name" value="DUSP14-like"/>
    <property type="match status" value="1"/>
</dbReference>
<keyword evidence="2" id="KW-0378">Hydrolase</keyword>
<dbReference type="InterPro" id="IPR052103">
    <property type="entry name" value="Dual_spec_Phospatases"/>
</dbReference>
<feature type="domain" description="Tyrosine-protein phosphatase" evidence="5">
    <location>
        <begin position="14"/>
        <end position="155"/>
    </location>
</feature>
<dbReference type="PROSITE" id="PS50056">
    <property type="entry name" value="TYR_PHOSPHATASE_2"/>
    <property type="match status" value="1"/>
</dbReference>
<keyword evidence="3" id="KW-0904">Protein phosphatase</keyword>
<reference evidence="8" key="1">
    <citation type="submission" date="2017-02" db="UniProtKB">
        <authorList>
            <consortium name="WormBaseParasite"/>
        </authorList>
    </citation>
    <scope>IDENTIFICATION</scope>
</reference>
<comment type="similarity">
    <text evidence="1">Belongs to the protein-tyrosine phosphatase family. Non-receptor class dual specificity subfamily.</text>
</comment>
<dbReference type="PROSITE" id="PS00383">
    <property type="entry name" value="TYR_PHOSPHATASE_1"/>
    <property type="match status" value="1"/>
</dbReference>
<evidence type="ECO:0000256" key="3">
    <source>
        <dbReference type="ARBA" id="ARBA00022912"/>
    </source>
</evidence>
<dbReference type="PROSITE" id="PS50054">
    <property type="entry name" value="TYR_PHOSPHATASE_DUAL"/>
    <property type="match status" value="1"/>
</dbReference>
<dbReference type="GO" id="GO:0005737">
    <property type="term" value="C:cytoplasm"/>
    <property type="evidence" value="ECO:0007669"/>
    <property type="project" value="TreeGrafter"/>
</dbReference>
<feature type="region of interest" description="Disordered" evidence="4">
    <location>
        <begin position="188"/>
        <end position="213"/>
    </location>
</feature>
<protein>
    <submittedName>
        <fullName evidence="8">Dual specificity protein phosphatase 14</fullName>
    </submittedName>
</protein>
<dbReference type="Proteomes" id="UP000046393">
    <property type="component" value="Unplaced"/>
</dbReference>
<evidence type="ECO:0000313" key="7">
    <source>
        <dbReference type="Proteomes" id="UP000046393"/>
    </source>
</evidence>
<dbReference type="SMART" id="SM00195">
    <property type="entry name" value="DSPc"/>
    <property type="match status" value="1"/>
</dbReference>
<feature type="domain" description="Tyrosine specific protein phosphatases" evidence="6">
    <location>
        <begin position="76"/>
        <end position="133"/>
    </location>
</feature>
<dbReference type="SUPFAM" id="SSF52799">
    <property type="entry name" value="(Phosphotyrosine protein) phosphatases II"/>
    <property type="match status" value="1"/>
</dbReference>
<dbReference type="PANTHER" id="PTHR45961:SF9">
    <property type="entry name" value="DUAL SPECIFICITY PROTEIN PHOSPHATASE 14"/>
    <property type="match status" value="1"/>
</dbReference>
<evidence type="ECO:0000256" key="4">
    <source>
        <dbReference type="SAM" id="MobiDB-lite"/>
    </source>
</evidence>
<dbReference type="GO" id="GO:0004721">
    <property type="term" value="F:phosphoprotein phosphatase activity"/>
    <property type="evidence" value="ECO:0007669"/>
    <property type="project" value="UniProtKB-KW"/>
</dbReference>
<evidence type="ECO:0000256" key="2">
    <source>
        <dbReference type="ARBA" id="ARBA00022801"/>
    </source>
</evidence>
<evidence type="ECO:0000259" key="6">
    <source>
        <dbReference type="PROSITE" id="PS50056"/>
    </source>
</evidence>
<name>A0A0N5AYE6_9BILA</name>
<dbReference type="InterPro" id="IPR016130">
    <property type="entry name" value="Tyr_Pase_AS"/>
</dbReference>
<dbReference type="InterPro" id="IPR000340">
    <property type="entry name" value="Dual-sp_phosphatase_cat-dom"/>
</dbReference>
<sequence length="231" mass="26551">MPRISFTVNCEYARISELIPGLLICGVSELTLDNMIKHRITQIINATTEVPNFRFLGNIQRTKLWLEDTPQTYIFPEFDAISDQIHTLIQNGGRVLVHCVAGVSRSATICLAYLTKYHCRSLREAFHLMCRTRVRVRPNIGFWKQLIAYEQLVKKTVGSVRLIYEESQEEKLIPDVYLKLILAERPQSPTEDENGNRPLLSIDGRVRRGSGKRQRFQPVLEPLPENIEAFA</sequence>